<proteinExistence type="predicted"/>
<evidence type="ECO:0000313" key="3">
    <source>
        <dbReference type="Proteomes" id="UP000590740"/>
    </source>
</evidence>
<feature type="chain" id="PRO_5031472159" description="PEP-CTERM protein-sorting domain-containing protein" evidence="1">
    <location>
        <begin position="20"/>
        <end position="210"/>
    </location>
</feature>
<sequence length="210" mass="21662">MKRFLPLLALAAMCASTQAATVLNYSFSSDATPNVSGDSLVGTVSAAYAYIETLDANGDPLPAPSYRPDTTAPAITVGDPSARGYGAPISGNALDAVDQSVLFSFSTPQNISAFGVTLDNSTLGTPFGTAIEFYNALDTLLYSIDVNQTSPGFSVSQSSLALSGVSKVVLPAGAFYDNLSLTTVSAAPEPSRVLLLGFGACGAVFRRRRV</sequence>
<dbReference type="Proteomes" id="UP000590740">
    <property type="component" value="Unassembled WGS sequence"/>
</dbReference>
<evidence type="ECO:0000256" key="1">
    <source>
        <dbReference type="SAM" id="SignalP"/>
    </source>
</evidence>
<gene>
    <name evidence="2" type="ORF">HNQ65_004380</name>
</gene>
<keyword evidence="3" id="KW-1185">Reference proteome</keyword>
<evidence type="ECO:0008006" key="4">
    <source>
        <dbReference type="Google" id="ProtNLM"/>
    </source>
</evidence>
<accession>A0A7W8DM24</accession>
<name>A0A7W8DM24_9BACT</name>
<dbReference type="NCBIfam" id="TIGR02595">
    <property type="entry name" value="PEP_CTERM"/>
    <property type="match status" value="1"/>
</dbReference>
<dbReference type="AlphaFoldDB" id="A0A7W8DM24"/>
<comment type="caution">
    <text evidence="2">The sequence shown here is derived from an EMBL/GenBank/DDBJ whole genome shotgun (WGS) entry which is preliminary data.</text>
</comment>
<organism evidence="2 3">
    <name type="scientific">Prosthecobacter vanneervenii</name>
    <dbReference type="NCBI Taxonomy" id="48466"/>
    <lineage>
        <taxon>Bacteria</taxon>
        <taxon>Pseudomonadati</taxon>
        <taxon>Verrucomicrobiota</taxon>
        <taxon>Verrucomicrobiia</taxon>
        <taxon>Verrucomicrobiales</taxon>
        <taxon>Verrucomicrobiaceae</taxon>
        <taxon>Prosthecobacter</taxon>
    </lineage>
</organism>
<reference evidence="2 3" key="1">
    <citation type="submission" date="2020-08" db="EMBL/GenBank/DDBJ databases">
        <title>Genomic Encyclopedia of Type Strains, Phase IV (KMG-IV): sequencing the most valuable type-strain genomes for metagenomic binning, comparative biology and taxonomic classification.</title>
        <authorList>
            <person name="Goeker M."/>
        </authorList>
    </citation>
    <scope>NUCLEOTIDE SEQUENCE [LARGE SCALE GENOMIC DNA]</scope>
    <source>
        <strain evidence="2 3">DSM 12252</strain>
    </source>
</reference>
<dbReference type="RefSeq" id="WP_184342884.1">
    <property type="nucleotide sequence ID" value="NZ_JACHIG010000011.1"/>
</dbReference>
<evidence type="ECO:0000313" key="2">
    <source>
        <dbReference type="EMBL" id="MBB5034772.1"/>
    </source>
</evidence>
<dbReference type="EMBL" id="JACHIG010000011">
    <property type="protein sequence ID" value="MBB5034772.1"/>
    <property type="molecule type" value="Genomic_DNA"/>
</dbReference>
<dbReference type="InterPro" id="IPR013424">
    <property type="entry name" value="Ice-binding_C"/>
</dbReference>
<protein>
    <recommendedName>
        <fullName evidence="4">PEP-CTERM protein-sorting domain-containing protein</fullName>
    </recommendedName>
</protein>
<feature type="signal peptide" evidence="1">
    <location>
        <begin position="1"/>
        <end position="19"/>
    </location>
</feature>
<keyword evidence="1" id="KW-0732">Signal</keyword>